<evidence type="ECO:0000313" key="1">
    <source>
        <dbReference type="EMBL" id="SFF52839.1"/>
    </source>
</evidence>
<dbReference type="PANTHER" id="PTHR41339">
    <property type="entry name" value="LIPL48"/>
    <property type="match status" value="1"/>
</dbReference>
<dbReference type="AlphaFoldDB" id="A0A1I2JEX3"/>
<proteinExistence type="predicted"/>
<dbReference type="Proteomes" id="UP000199513">
    <property type="component" value="Unassembled WGS sequence"/>
</dbReference>
<name>A0A1I2JEX3_9BACT</name>
<gene>
    <name evidence="1" type="ORF">SAMN04488541_10494</name>
</gene>
<dbReference type="EMBL" id="FONY01000049">
    <property type="protein sequence ID" value="SFF52839.1"/>
    <property type="molecule type" value="Genomic_DNA"/>
</dbReference>
<keyword evidence="2" id="KW-1185">Reference proteome</keyword>
<dbReference type="STRING" id="1003.SAMN04488541_10494"/>
<accession>A0A1I2JEX3</accession>
<protein>
    <submittedName>
        <fullName evidence="1">Uncharacterized protein</fullName>
    </submittedName>
</protein>
<dbReference type="PROSITE" id="PS51257">
    <property type="entry name" value="PROKAR_LIPOPROTEIN"/>
    <property type="match status" value="1"/>
</dbReference>
<dbReference type="RefSeq" id="WP_091549148.1">
    <property type="nucleotide sequence ID" value="NZ_FONY01000049.1"/>
</dbReference>
<evidence type="ECO:0000313" key="2">
    <source>
        <dbReference type="Proteomes" id="UP000199513"/>
    </source>
</evidence>
<reference evidence="1 2" key="1">
    <citation type="submission" date="2016-10" db="EMBL/GenBank/DDBJ databases">
        <authorList>
            <person name="de Groot N.N."/>
        </authorList>
    </citation>
    <scope>NUCLEOTIDE SEQUENCE [LARGE SCALE GENOMIC DNA]</scope>
    <source>
        <strain>GEY</strain>
        <strain evidence="2">DSM 9560</strain>
    </source>
</reference>
<dbReference type="PANTHER" id="PTHR41339:SF1">
    <property type="entry name" value="SECRETED PROTEIN"/>
    <property type="match status" value="1"/>
</dbReference>
<organism evidence="1 2">
    <name type="scientific">Thermoflexibacter ruber</name>
    <dbReference type="NCBI Taxonomy" id="1003"/>
    <lineage>
        <taxon>Bacteria</taxon>
        <taxon>Pseudomonadati</taxon>
        <taxon>Bacteroidota</taxon>
        <taxon>Cytophagia</taxon>
        <taxon>Cytophagales</taxon>
        <taxon>Thermoflexibacteraceae</taxon>
        <taxon>Thermoflexibacter</taxon>
    </lineage>
</organism>
<sequence length="525" mass="56974">MKILQKIYLLFFLAFAFSSCEKKDFAYKFPAPQIFITDGRMERQGVATGTVRIPLTAQSAAGLQSIKIYQSINNTSSALVNEISNFPDPLASNIVYEYAVPISAKNGDRIKLSFELIDKRGTTSQKQELILSIVGALFTERKITLGNKEVISIEPPEGATSTIINVDEYTFKRGQAYLIQGLFTIEEGLTLILEEGTEIYANTDNPQKVTTFRIPAGASIRAQGTKDRPIIMTSDKILKGTIPASGDWQGIDIYGKARDNANDNSGILSYIRVEYGGRDPQDLSTTGAVRFNSVGSGTTIQYLQSFKSFGQGIRFNGGTSRAKYLVSVDAVDGGYRVDDDGFVGYTGFGQFWIAMTSLSRDGGEFESRDGSNFTIANMTLLGPGNAAGLGSADGVRIRNTTTGYRIVNTVIASMPDFGFRAENGTATDLSGNRFLAYSSLFNIRGTLFRDNATVFSQPLYNNSTEVIAGIGVGSPAPTTEIVASFNPSTFNSWFSNVNFKGAIRNSSSDWTADGSWCKNSNGTIR</sequence>
<dbReference type="OrthoDB" id="1521716at2"/>